<reference evidence="2" key="1">
    <citation type="submission" date="2003-08" db="EMBL/GenBank/DDBJ databases">
        <authorList>
            <person name="Birren B."/>
            <person name="Nusbaum C."/>
            <person name="Abebe A."/>
            <person name="Abouelleil A."/>
            <person name="Adekoya E."/>
            <person name="Ait-zahra M."/>
            <person name="Allen N."/>
            <person name="Allen T."/>
            <person name="An P."/>
            <person name="Anderson M."/>
            <person name="Anderson S."/>
            <person name="Arachchi H."/>
            <person name="Armbruster J."/>
            <person name="Bachantsang P."/>
            <person name="Baldwin J."/>
            <person name="Barry A."/>
            <person name="Bayul T."/>
            <person name="Blitshsteyn B."/>
            <person name="Bloom T."/>
            <person name="Blye J."/>
            <person name="Boguslavskiy L."/>
            <person name="Borowsky M."/>
            <person name="Boukhgalter B."/>
            <person name="Brunache A."/>
            <person name="Butler J."/>
            <person name="Calixte N."/>
            <person name="Calvo S."/>
            <person name="Camarata J."/>
            <person name="Campo K."/>
            <person name="Chang J."/>
            <person name="Cheshatsang Y."/>
            <person name="Citroen M."/>
            <person name="Collymore A."/>
            <person name="Considine T."/>
            <person name="Cook A."/>
            <person name="Cooke P."/>
            <person name="Corum B."/>
            <person name="Cuomo C."/>
            <person name="David R."/>
            <person name="Dawoe T."/>
            <person name="Degray S."/>
            <person name="Dodge S."/>
            <person name="Dooley K."/>
            <person name="Dorje P."/>
            <person name="Dorjee K."/>
            <person name="Dorris L."/>
            <person name="Duffey N."/>
            <person name="Dupes A."/>
            <person name="Elkins T."/>
            <person name="Engels R."/>
            <person name="Erickson J."/>
            <person name="Farina A."/>
            <person name="Faro S."/>
            <person name="Ferreira P."/>
            <person name="Fischer H."/>
            <person name="Fitzgerald M."/>
            <person name="Foley K."/>
            <person name="Gage D."/>
            <person name="Galagan J."/>
            <person name="Gearin G."/>
            <person name="Gnerre S."/>
            <person name="Gnirke A."/>
            <person name="Goyette A."/>
            <person name="Graham J."/>
            <person name="Grandbois E."/>
            <person name="Gyaltsen K."/>
            <person name="Hafez N."/>
            <person name="Hagopian D."/>
            <person name="Hagos B."/>
            <person name="Hall J."/>
            <person name="Hatcher B."/>
            <person name="Heller A."/>
            <person name="Higgins H."/>
            <person name="Honan T."/>
            <person name="Horn A."/>
            <person name="Houde N."/>
            <person name="Hughes L."/>
            <person name="Hulme W."/>
            <person name="Husby E."/>
            <person name="Iliev I."/>
            <person name="Jaffe D."/>
            <person name="Jones C."/>
            <person name="Kamal M."/>
            <person name="Kamat A."/>
            <person name="Kamvysselis M."/>
            <person name="Karlsson E."/>
            <person name="Kells C."/>
            <person name="Kieu A."/>
            <person name="Kisner P."/>
            <person name="Kodira C."/>
            <person name="Kulbokas E."/>
            <person name="Labutti K."/>
            <person name="Lama D."/>
            <person name="Landers T."/>
            <person name="Leger J."/>
            <person name="Levine S."/>
            <person name="Lewis D."/>
            <person name="Lewis T."/>
            <person name="Lindblad-toh K."/>
            <person name="Liu X."/>
            <person name="Lokyitsang T."/>
            <person name="Lokyitsang Y."/>
            <person name="Lucien O."/>
            <person name="Lui A."/>
            <person name="Ma L.J."/>
            <person name="Mabbitt R."/>
            <person name="Macdonald J."/>
            <person name="Maclean C."/>
            <person name="Major J."/>
            <person name="Manning J."/>
            <person name="Marabella R."/>
            <person name="Maru K."/>
            <person name="Matthews C."/>
            <person name="Mauceli E."/>
            <person name="Mccarthy M."/>
            <person name="Mcdonough S."/>
            <person name="Mcghee T."/>
            <person name="Meldrim J."/>
            <person name="Meneus L."/>
            <person name="Mesirov J."/>
            <person name="Mihalev A."/>
            <person name="Mihova T."/>
            <person name="Mikkelsen T."/>
            <person name="Mlenga V."/>
            <person name="Moru K."/>
            <person name="Mozes J."/>
            <person name="Mulrain L."/>
            <person name="Munson G."/>
            <person name="Naylor J."/>
            <person name="Newes C."/>
            <person name="Nguyen C."/>
            <person name="Nguyen N."/>
            <person name="Nguyen T."/>
            <person name="Nicol R."/>
            <person name="Nielsen C."/>
            <person name="Nizzari M."/>
            <person name="Norbu C."/>
            <person name="Norbu N."/>
            <person name="O'donnell P."/>
            <person name="Okoawo O."/>
            <person name="O'leary S."/>
            <person name="Omotosho B."/>
            <person name="O'neill K."/>
            <person name="Osman S."/>
            <person name="Parker S."/>
            <person name="Perrin D."/>
            <person name="Phunkhang P."/>
            <person name="Piqani B."/>
            <person name="Purcell S."/>
            <person name="Rachupka T."/>
            <person name="Ramasamy U."/>
            <person name="Rameau R."/>
            <person name="Ray V."/>
            <person name="Raymond C."/>
            <person name="Retta R."/>
            <person name="Richardson S."/>
            <person name="Rise C."/>
            <person name="Rodriguez J."/>
            <person name="Rogers J."/>
            <person name="Rogov P."/>
            <person name="Rutman M."/>
            <person name="Schupbach R."/>
            <person name="Seaman C."/>
            <person name="Settipalli S."/>
            <person name="Sharpe T."/>
            <person name="Sheridan J."/>
            <person name="Sherpa N."/>
            <person name="Shi J."/>
            <person name="Smirnov S."/>
            <person name="Smith C."/>
            <person name="Sougnez C."/>
            <person name="Spencer B."/>
            <person name="Stalker J."/>
            <person name="Stange-thomann N."/>
            <person name="Stavropoulos S."/>
            <person name="Stetson K."/>
            <person name="Stone C."/>
            <person name="Stone S."/>
            <person name="Stubbs M."/>
            <person name="Talamas J."/>
            <person name="Tchuinga P."/>
            <person name="Tenzing P."/>
            <person name="Tesfaye S."/>
            <person name="Theodore J."/>
            <person name="Thoulutsang Y."/>
            <person name="Topham K."/>
            <person name="Towey S."/>
            <person name="Tsamla T."/>
            <person name="Tsomo N."/>
            <person name="Vallee D."/>
            <person name="Vassiliev H."/>
            <person name="Venkataraman V."/>
            <person name="Vinson J."/>
            <person name="Vo A."/>
            <person name="Wade C."/>
            <person name="Wang S."/>
            <person name="Wangchuk T."/>
            <person name="Wangdi T."/>
            <person name="Whittaker C."/>
            <person name="Wilkinson J."/>
            <person name="Wu Y."/>
            <person name="Wyman D."/>
            <person name="Yadav S."/>
            <person name="Yang S."/>
            <person name="Yang X."/>
            <person name="Yeager S."/>
            <person name="Yee E."/>
            <person name="Young G."/>
            <person name="Zainoun J."/>
            <person name="Zembeck L."/>
            <person name="Zimmer A."/>
            <person name="Zody M."/>
            <person name="Lander E."/>
        </authorList>
    </citation>
    <scope>NUCLEOTIDE SEQUENCE [LARGE SCALE GENOMIC DNA]</scope>
</reference>
<reference evidence="1" key="2">
    <citation type="submission" date="2025-08" db="UniProtKB">
        <authorList>
            <consortium name="Ensembl"/>
        </authorList>
    </citation>
    <scope>IDENTIFICATION</scope>
</reference>
<dbReference type="GO" id="GO:0005763">
    <property type="term" value="C:mitochondrial small ribosomal subunit"/>
    <property type="evidence" value="ECO:0007669"/>
    <property type="project" value="TreeGrafter"/>
</dbReference>
<sequence>MYRFTRGIPLSATLASKHGHVCTGMRKMSETTKVQTELGTSNNESSKVVSFATLLRNSPFVHLSAQKLPKVVGRIMKIHDNNLYIDIGTKFYCVCPVSSEDLKKYHEDGKVMVAVKDFELSASFLAQQQIPLYLKQMPHCWAHSLNNHKHHIFLYVVFMDVLSHGASVVFSPNSTRSTL</sequence>
<accession>H2YG89</accession>
<dbReference type="PANTHER" id="PTHR13447">
    <property type="entry name" value="MITOCHONDRIAL 28S RIBOSOMAL PROTEIN S28"/>
    <property type="match status" value="1"/>
</dbReference>
<name>H2YG89_CIOSA</name>
<evidence type="ECO:0000313" key="1">
    <source>
        <dbReference type="Ensembl" id="ENSCSAVP00000004338.1"/>
    </source>
</evidence>
<dbReference type="PANTHER" id="PTHR13447:SF2">
    <property type="entry name" value="SMALL RIBOSOMAL SUBUNIT PROTEIN BS1M"/>
    <property type="match status" value="1"/>
</dbReference>
<dbReference type="InParanoid" id="H2YG89"/>
<evidence type="ECO:0000313" key="2">
    <source>
        <dbReference type="Proteomes" id="UP000007875"/>
    </source>
</evidence>
<organism evidence="1 2">
    <name type="scientific">Ciona savignyi</name>
    <name type="common">Pacific transparent sea squirt</name>
    <dbReference type="NCBI Taxonomy" id="51511"/>
    <lineage>
        <taxon>Eukaryota</taxon>
        <taxon>Metazoa</taxon>
        <taxon>Chordata</taxon>
        <taxon>Tunicata</taxon>
        <taxon>Ascidiacea</taxon>
        <taxon>Phlebobranchia</taxon>
        <taxon>Cionidae</taxon>
        <taxon>Ciona</taxon>
    </lineage>
</organism>
<protein>
    <recommendedName>
        <fullName evidence="3">28S ribosomal protein S28, mitochondrial</fullName>
    </recommendedName>
</protein>
<dbReference type="Proteomes" id="UP000007875">
    <property type="component" value="Unassembled WGS sequence"/>
</dbReference>
<reference evidence="1" key="3">
    <citation type="submission" date="2025-09" db="UniProtKB">
        <authorList>
            <consortium name="Ensembl"/>
        </authorList>
    </citation>
    <scope>IDENTIFICATION</scope>
</reference>
<dbReference type="Pfam" id="PF10246">
    <property type="entry name" value="MRP-S35"/>
    <property type="match status" value="1"/>
</dbReference>
<dbReference type="InterPro" id="IPR019375">
    <property type="entry name" value="Ribosomal_bS1m"/>
</dbReference>
<keyword evidence="2" id="KW-1185">Reference proteome</keyword>
<dbReference type="Ensembl" id="ENSCSAVT00000004402.1">
    <property type="protein sequence ID" value="ENSCSAVP00000004338.1"/>
    <property type="gene ID" value="ENSCSAVG00000002567.1"/>
</dbReference>
<evidence type="ECO:0008006" key="3">
    <source>
        <dbReference type="Google" id="ProtNLM"/>
    </source>
</evidence>
<dbReference type="eggNOG" id="KOG4078">
    <property type="taxonomic scope" value="Eukaryota"/>
</dbReference>
<dbReference type="HOGENOM" id="CLU_1502977_0_0_1"/>
<proteinExistence type="predicted"/>
<dbReference type="AlphaFoldDB" id="H2YG89"/>
<dbReference type="STRING" id="51511.ENSCSAVP00000004338"/>